<feature type="region of interest" description="Disordered" evidence="1">
    <location>
        <begin position="25"/>
        <end position="63"/>
    </location>
</feature>
<keyword evidence="3" id="KW-1185">Reference proteome</keyword>
<organism evidence="2 3">
    <name type="scientific">Eutrema salsugineum</name>
    <name type="common">Saltwater cress</name>
    <name type="synonym">Sisymbrium salsugineum</name>
    <dbReference type="NCBI Taxonomy" id="72664"/>
    <lineage>
        <taxon>Eukaryota</taxon>
        <taxon>Viridiplantae</taxon>
        <taxon>Streptophyta</taxon>
        <taxon>Embryophyta</taxon>
        <taxon>Tracheophyta</taxon>
        <taxon>Spermatophyta</taxon>
        <taxon>Magnoliopsida</taxon>
        <taxon>eudicotyledons</taxon>
        <taxon>Gunneridae</taxon>
        <taxon>Pentapetalae</taxon>
        <taxon>rosids</taxon>
        <taxon>malvids</taxon>
        <taxon>Brassicales</taxon>
        <taxon>Brassicaceae</taxon>
        <taxon>Eutremeae</taxon>
        <taxon>Eutrema</taxon>
    </lineage>
</organism>
<dbReference type="STRING" id="72664.V4MGY5"/>
<dbReference type="eggNOG" id="ENOG502SXPZ">
    <property type="taxonomic scope" value="Eukaryota"/>
</dbReference>
<proteinExistence type="predicted"/>
<accession>V4MGY5</accession>
<name>V4MGY5_EUTSA</name>
<sequence length="135" mass="15521">MRQSITDLQQQVLTLTAAIQQLRTDIPPPLEDEESDAANGNPFAPRRANPRQARIDDNRADNREDTRWESIFKLEIPEFHGTAAAEELLDWLVTVEEIMEFKRVPLDRCAALIASRFRGRAAAWWKQLKSSRAHN</sequence>
<dbReference type="KEGG" id="eus:EUTSA_v10012009mg"/>
<evidence type="ECO:0000313" key="2">
    <source>
        <dbReference type="EMBL" id="ESQ30561.1"/>
    </source>
</evidence>
<gene>
    <name evidence="2" type="ORF">EUTSA_v10012009mg</name>
</gene>
<feature type="non-terminal residue" evidence="2">
    <location>
        <position position="135"/>
    </location>
</feature>
<dbReference type="Gramene" id="ESQ30561">
    <property type="protein sequence ID" value="ESQ30561"/>
    <property type="gene ID" value="EUTSA_v10012009mg"/>
</dbReference>
<reference evidence="2 3" key="1">
    <citation type="journal article" date="2013" name="Front. Plant Sci.">
        <title>The Reference Genome of the Halophytic Plant Eutrema salsugineum.</title>
        <authorList>
            <person name="Yang R."/>
            <person name="Jarvis D.E."/>
            <person name="Chen H."/>
            <person name="Beilstein M.A."/>
            <person name="Grimwood J."/>
            <person name="Jenkins J."/>
            <person name="Shu S."/>
            <person name="Prochnik S."/>
            <person name="Xin M."/>
            <person name="Ma C."/>
            <person name="Schmutz J."/>
            <person name="Wing R.A."/>
            <person name="Mitchell-Olds T."/>
            <person name="Schumaker K.S."/>
            <person name="Wang X."/>
        </authorList>
    </citation>
    <scope>NUCLEOTIDE SEQUENCE [LARGE SCALE GENOMIC DNA]</scope>
</reference>
<evidence type="ECO:0008006" key="4">
    <source>
        <dbReference type="Google" id="ProtNLM"/>
    </source>
</evidence>
<dbReference type="AlphaFoldDB" id="V4MGY5"/>
<evidence type="ECO:0000313" key="3">
    <source>
        <dbReference type="Proteomes" id="UP000030689"/>
    </source>
</evidence>
<feature type="compositionally biased region" description="Basic and acidic residues" evidence="1">
    <location>
        <begin position="53"/>
        <end position="63"/>
    </location>
</feature>
<protein>
    <recommendedName>
        <fullName evidence="4">Retrotransposon gag domain-containing protein</fullName>
    </recommendedName>
</protein>
<dbReference type="EMBL" id="KI517809">
    <property type="protein sequence ID" value="ESQ30561.1"/>
    <property type="molecule type" value="Genomic_DNA"/>
</dbReference>
<dbReference type="Proteomes" id="UP000030689">
    <property type="component" value="Unassembled WGS sequence"/>
</dbReference>
<evidence type="ECO:0000256" key="1">
    <source>
        <dbReference type="SAM" id="MobiDB-lite"/>
    </source>
</evidence>